<feature type="transmembrane region" description="Helical" evidence="1">
    <location>
        <begin position="26"/>
        <end position="47"/>
    </location>
</feature>
<keyword evidence="1" id="KW-1133">Transmembrane helix</keyword>
<dbReference type="GO" id="GO:0005789">
    <property type="term" value="C:endoplasmic reticulum membrane"/>
    <property type="evidence" value="ECO:0007669"/>
    <property type="project" value="TreeGrafter"/>
</dbReference>
<accession>A0AAD5YMR6</accession>
<dbReference type="Proteomes" id="UP001212997">
    <property type="component" value="Unassembled WGS sequence"/>
</dbReference>
<evidence type="ECO:0000256" key="1">
    <source>
        <dbReference type="SAM" id="Phobius"/>
    </source>
</evidence>
<evidence type="ECO:0000313" key="3">
    <source>
        <dbReference type="Proteomes" id="UP001212997"/>
    </source>
</evidence>
<gene>
    <name evidence="2" type="ORF">NLI96_g1522</name>
</gene>
<dbReference type="Pfam" id="PF08636">
    <property type="entry name" value="Pkr1"/>
    <property type="match status" value="1"/>
</dbReference>
<sequence>MSTSQQESNDFFSNILTPGSSLHPTFLLLLDVAFGSLFLVFIGLAVLTKGSLHILALMVILGALWASVKWFVHELQKVPASSPAQEASNSGKEKEE</sequence>
<dbReference type="AlphaFoldDB" id="A0AAD5YMR6"/>
<keyword evidence="3" id="KW-1185">Reference proteome</keyword>
<dbReference type="GO" id="GO:0070072">
    <property type="term" value="P:vacuolar proton-transporting V-type ATPase complex assembly"/>
    <property type="evidence" value="ECO:0007669"/>
    <property type="project" value="InterPro"/>
</dbReference>
<dbReference type="EMBL" id="JANAWD010000030">
    <property type="protein sequence ID" value="KAJ3490302.1"/>
    <property type="molecule type" value="Genomic_DNA"/>
</dbReference>
<evidence type="ECO:0000313" key="2">
    <source>
        <dbReference type="EMBL" id="KAJ3490302.1"/>
    </source>
</evidence>
<dbReference type="PANTHER" id="PTHR28251:SF1">
    <property type="entry name" value="V-TYPE ATPASE ASSEMBLY FACTOR PKR1"/>
    <property type="match status" value="1"/>
</dbReference>
<proteinExistence type="predicted"/>
<organism evidence="2 3">
    <name type="scientific">Meripilus lineatus</name>
    <dbReference type="NCBI Taxonomy" id="2056292"/>
    <lineage>
        <taxon>Eukaryota</taxon>
        <taxon>Fungi</taxon>
        <taxon>Dikarya</taxon>
        <taxon>Basidiomycota</taxon>
        <taxon>Agaricomycotina</taxon>
        <taxon>Agaricomycetes</taxon>
        <taxon>Polyporales</taxon>
        <taxon>Meripilaceae</taxon>
        <taxon>Meripilus</taxon>
    </lineage>
</organism>
<dbReference type="PANTHER" id="PTHR28251">
    <property type="entry name" value="V-TYPE ATPASE ASSEMBLY FACTOR PKR1"/>
    <property type="match status" value="1"/>
</dbReference>
<dbReference type="InterPro" id="IPR013945">
    <property type="entry name" value="Pkr1"/>
</dbReference>
<keyword evidence="1" id="KW-0472">Membrane</keyword>
<protein>
    <submittedName>
        <fullName evidence="2">Uncharacterized protein</fullName>
    </submittedName>
</protein>
<reference evidence="2" key="1">
    <citation type="submission" date="2022-07" db="EMBL/GenBank/DDBJ databases">
        <title>Genome Sequence of Physisporinus lineatus.</title>
        <authorList>
            <person name="Buettner E."/>
        </authorList>
    </citation>
    <scope>NUCLEOTIDE SEQUENCE</scope>
    <source>
        <strain evidence="2">VT162</strain>
    </source>
</reference>
<feature type="transmembrane region" description="Helical" evidence="1">
    <location>
        <begin position="54"/>
        <end position="72"/>
    </location>
</feature>
<comment type="caution">
    <text evidence="2">The sequence shown here is derived from an EMBL/GenBank/DDBJ whole genome shotgun (WGS) entry which is preliminary data.</text>
</comment>
<keyword evidence="1" id="KW-0812">Transmembrane</keyword>
<name>A0AAD5YMR6_9APHY</name>